<reference evidence="2 3" key="1">
    <citation type="submission" date="2019-06" db="EMBL/GenBank/DDBJ databases">
        <title>Pac Bio to generate improved reference genome sequences for organisms with transposon mutant libraries (support for FEBA project).</title>
        <authorList>
            <person name="Blow M."/>
        </authorList>
    </citation>
    <scope>NUCLEOTIDE SEQUENCE [LARGE SCALE GENOMIC DNA]</scope>
    <source>
        <strain evidence="2 3">USDA 1844</strain>
    </source>
</reference>
<dbReference type="Proteomes" id="UP000319824">
    <property type="component" value="Unassembled WGS sequence"/>
</dbReference>
<dbReference type="AlphaFoldDB" id="A0A559TJR9"/>
<evidence type="ECO:0000313" key="3">
    <source>
        <dbReference type="Proteomes" id="UP000319824"/>
    </source>
</evidence>
<dbReference type="InterPro" id="IPR036852">
    <property type="entry name" value="Peptidase_S8/S53_dom_sf"/>
</dbReference>
<dbReference type="EMBL" id="VISO01000001">
    <property type="protein sequence ID" value="TVZ74806.1"/>
    <property type="molecule type" value="Genomic_DNA"/>
</dbReference>
<dbReference type="GO" id="GO:0004252">
    <property type="term" value="F:serine-type endopeptidase activity"/>
    <property type="evidence" value="ECO:0007669"/>
    <property type="project" value="InterPro"/>
</dbReference>
<dbReference type="RefSeq" id="WP_022718470.1">
    <property type="nucleotide sequence ID" value="NZ_ATTQ01000025.1"/>
</dbReference>
<proteinExistence type="predicted"/>
<gene>
    <name evidence="2" type="ORF">BCL32_0123</name>
</gene>
<dbReference type="InterPro" id="IPR000209">
    <property type="entry name" value="Peptidase_S8/S53_dom"/>
</dbReference>
<protein>
    <submittedName>
        <fullName evidence="2">Subtilase family protein</fullName>
    </submittedName>
</protein>
<evidence type="ECO:0000259" key="1">
    <source>
        <dbReference type="Pfam" id="PF00082"/>
    </source>
</evidence>
<organism evidence="2 3">
    <name type="scientific">Rhizobium mongolense USDA 1844</name>
    <dbReference type="NCBI Taxonomy" id="1079460"/>
    <lineage>
        <taxon>Bacteria</taxon>
        <taxon>Pseudomonadati</taxon>
        <taxon>Pseudomonadota</taxon>
        <taxon>Alphaproteobacteria</taxon>
        <taxon>Hyphomicrobiales</taxon>
        <taxon>Rhizobiaceae</taxon>
        <taxon>Rhizobium/Agrobacterium group</taxon>
        <taxon>Rhizobium</taxon>
    </lineage>
</organism>
<sequence>MSNADVSAQPAYATPDRALVFELKAPVNDFIRAAQRLGLEWLTEDVPDAPTEDEDSEYAGEDDNGAVLYVTMPSMEGLQRLMALWNRYTAGEARPAEAREWWQLFGYLRDVRTWSAQDRIDPNLAAYISRTMERQPERPVRVELDLWYRQNADLRLVAREYLEALLTVINGRMLDFVTIDPIQYQAALVEIPAGEARALQAMSGRVANADAVMRVRPQSLYQASFGDEIETEAAAANAPAALDDRPAVVALLDGYPVQNHALLANRVDIEEIDVTGAQVPVNRRFHGTAMASLILHGDLSVGDEPLTRALKIIPILAAPQGVRAETTPLERLPIGLVFRAVTALATGLDGSAPLGNRVVLINHSVCDLEAPFAKRPSPWARLLDFLSHRYGVLFIVSAGNIREPFQLDTYASDEELHAADQIQRQVVLLRSLERSKGGRSILSPAESVNALTVGALHADGAGEGPVGIIDPFSPIGVTNLNSATGLGVNRGIKPDLVEAGGRQVLRSEHNNGVVSAWGEEIPQFGQLVATADPFGLTATKIVRSTGTSNAAALVTRTGVKIADVLESLFAEEGQDWSLQPTRAVTLKALLAHGCAWSDVFPLLDKIYPPQDASRWARRRESIARFLGYGSINVDRIVSAEGSRITLLADDIIRHDQRHEYKIPIPRAMIGNRELRRVVTTLAYSSPVDPQSNRYRALALEIVDQNGRRNFWAGVKSIPQPHPEATRRGTLQHLVLEGTKLVSSTATGDFILCVQARATIKAFEPVPAPYALAVTLELGQPVRQDLNVDVATRIRPKVQVGAPIPIRPRVRS</sequence>
<dbReference type="SUPFAM" id="SSF52743">
    <property type="entry name" value="Subtilisin-like"/>
    <property type="match status" value="1"/>
</dbReference>
<accession>A0A559TJR9</accession>
<feature type="domain" description="Peptidase S8/S53" evidence="1">
    <location>
        <begin position="248"/>
        <end position="572"/>
    </location>
</feature>
<evidence type="ECO:0000313" key="2">
    <source>
        <dbReference type="EMBL" id="TVZ74806.1"/>
    </source>
</evidence>
<dbReference type="Gene3D" id="3.40.50.200">
    <property type="entry name" value="Peptidase S8/S53 domain"/>
    <property type="match status" value="1"/>
</dbReference>
<dbReference type="InterPro" id="IPR034074">
    <property type="entry name" value="Y4bN_pept_dom"/>
</dbReference>
<name>A0A559TJR9_9HYPH</name>
<dbReference type="CDD" id="cd04847">
    <property type="entry name" value="Peptidases_S8_Subtilisin_like_2"/>
    <property type="match status" value="1"/>
</dbReference>
<comment type="caution">
    <text evidence="2">The sequence shown here is derived from an EMBL/GenBank/DDBJ whole genome shotgun (WGS) entry which is preliminary data.</text>
</comment>
<dbReference type="GO" id="GO:0006508">
    <property type="term" value="P:proteolysis"/>
    <property type="evidence" value="ECO:0007669"/>
    <property type="project" value="InterPro"/>
</dbReference>
<dbReference type="Pfam" id="PF00082">
    <property type="entry name" value="Peptidase_S8"/>
    <property type="match status" value="1"/>
</dbReference>